<sequence>MIKFYDSNIVNILPASLAEKEKTQALGYALQKATQRLLEHCSYISVYAAIDLASEQVLDLLAAELNTQYYDEQLSLEAKRKLVKYTMIWYMSAGTPAAVEELVSIVFGSGSVQEWWEYGDKPYYFKVITDALLTPEMIEKFSSMIRRVKNTRSWLKTIEVHRNVNTKMYVTAGAVSVPKTVIDNSYEVQRKVHGSEYAAVALIPTSATVIDSCYKTQIIVNGSAHTIAAVVPYAKTIIREVK</sequence>
<evidence type="ECO:0000313" key="1">
    <source>
        <dbReference type="EMBL" id="MEQ2578132.1"/>
    </source>
</evidence>
<dbReference type="EMBL" id="JBBMFC010000006">
    <property type="protein sequence ID" value="MEQ2578132.1"/>
    <property type="molecule type" value="Genomic_DNA"/>
</dbReference>
<proteinExistence type="predicted"/>
<dbReference type="Pfam" id="PF09684">
    <property type="entry name" value="Tail_P2_I"/>
    <property type="match status" value="1"/>
</dbReference>
<evidence type="ECO:0000313" key="2">
    <source>
        <dbReference type="Proteomes" id="UP001470288"/>
    </source>
</evidence>
<reference evidence="1 2" key="1">
    <citation type="submission" date="2024-03" db="EMBL/GenBank/DDBJ databases">
        <title>Human intestinal bacterial collection.</title>
        <authorList>
            <person name="Pauvert C."/>
            <person name="Hitch T.C.A."/>
            <person name="Clavel T."/>
        </authorList>
    </citation>
    <scope>NUCLEOTIDE SEQUENCE [LARGE SCALE GENOMIC DNA]</scope>
    <source>
        <strain evidence="1 2">CLA-AA-H78B</strain>
    </source>
</reference>
<protein>
    <submittedName>
        <fullName evidence="1">Phage tail protein</fullName>
    </submittedName>
</protein>
<accession>A0ABV1HYY0</accession>
<name>A0ABV1HYY0_9FIRM</name>
<gene>
    <name evidence="1" type="ORF">WMO62_04635</name>
</gene>
<comment type="caution">
    <text evidence="1">The sequence shown here is derived from an EMBL/GenBank/DDBJ whole genome shotgun (WGS) entry which is preliminary data.</text>
</comment>
<dbReference type="InterPro" id="IPR006521">
    <property type="entry name" value="Tail_protein_I"/>
</dbReference>
<keyword evidence="2" id="KW-1185">Reference proteome</keyword>
<organism evidence="1 2">
    <name type="scientific">Hominiventricola aquisgranensis</name>
    <dbReference type="NCBI Taxonomy" id="3133164"/>
    <lineage>
        <taxon>Bacteria</taxon>
        <taxon>Bacillati</taxon>
        <taxon>Bacillota</taxon>
        <taxon>Clostridia</taxon>
        <taxon>Lachnospirales</taxon>
        <taxon>Lachnospiraceae</taxon>
        <taxon>Hominiventricola</taxon>
    </lineage>
</organism>
<dbReference type="RefSeq" id="WP_349143972.1">
    <property type="nucleotide sequence ID" value="NZ_JBBMFC010000006.1"/>
</dbReference>
<dbReference type="Proteomes" id="UP001470288">
    <property type="component" value="Unassembled WGS sequence"/>
</dbReference>